<dbReference type="RefSeq" id="WP_062372470.1">
    <property type="nucleotide sequence ID" value="NZ_LNCD01000105.1"/>
</dbReference>
<protein>
    <submittedName>
        <fullName evidence="1">Uncharacterized protein</fullName>
    </submittedName>
</protein>
<dbReference type="EMBL" id="LNCD01000105">
    <property type="protein sequence ID" value="KWV47060.1"/>
    <property type="molecule type" value="Genomic_DNA"/>
</dbReference>
<evidence type="ECO:0000313" key="1">
    <source>
        <dbReference type="EMBL" id="KWV47060.1"/>
    </source>
</evidence>
<sequence length="67" mass="7623">MTAKDITWEFNALEMSAYRRAEELGFLLIKNPDPEVGGYLLADDRNCVVFGSDYSADLDDVFQWLVS</sequence>
<name>A0A120FI66_9HYPH</name>
<dbReference type="Proteomes" id="UP000068164">
    <property type="component" value="Unassembled WGS sequence"/>
</dbReference>
<reference evidence="1 2" key="1">
    <citation type="submission" date="2015-11" db="EMBL/GenBank/DDBJ databases">
        <title>Draft Genome Sequence of the Strain BR 10423 (Rhizobium sp.) isolated from nodules of Mimosa pudica.</title>
        <authorList>
            <person name="Barauna A.C."/>
            <person name="Zilli J.E."/>
            <person name="Simoes-Araujo J.L."/>
            <person name="Reis V.M."/>
            <person name="James E.K."/>
            <person name="Reis F.B.Jr."/>
            <person name="Rouws L.F."/>
            <person name="Passos S.R."/>
            <person name="Gois S.R."/>
        </authorList>
    </citation>
    <scope>NUCLEOTIDE SEQUENCE [LARGE SCALE GENOMIC DNA]</scope>
    <source>
        <strain evidence="1 2">BR10423</strain>
    </source>
</reference>
<dbReference type="OrthoDB" id="9910159at2"/>
<accession>A0A120FI66</accession>
<dbReference type="AlphaFoldDB" id="A0A120FI66"/>
<organism evidence="1 2">
    <name type="scientific">Rhizobium altiplani</name>
    <dbReference type="NCBI Taxonomy" id="1864509"/>
    <lineage>
        <taxon>Bacteria</taxon>
        <taxon>Pseudomonadati</taxon>
        <taxon>Pseudomonadota</taxon>
        <taxon>Alphaproteobacteria</taxon>
        <taxon>Hyphomicrobiales</taxon>
        <taxon>Rhizobiaceae</taxon>
        <taxon>Rhizobium/Agrobacterium group</taxon>
        <taxon>Rhizobium</taxon>
    </lineage>
</organism>
<evidence type="ECO:0000313" key="2">
    <source>
        <dbReference type="Proteomes" id="UP000068164"/>
    </source>
</evidence>
<keyword evidence="2" id="KW-1185">Reference proteome</keyword>
<proteinExistence type="predicted"/>
<gene>
    <name evidence="1" type="ORF">AS026_13910</name>
</gene>
<comment type="caution">
    <text evidence="1">The sequence shown here is derived from an EMBL/GenBank/DDBJ whole genome shotgun (WGS) entry which is preliminary data.</text>
</comment>